<dbReference type="InterPro" id="IPR009057">
    <property type="entry name" value="Homeodomain-like_sf"/>
</dbReference>
<dbReference type="RefSeq" id="WP_022508113.1">
    <property type="nucleotide sequence ID" value="NZ_JNHM01000002.1"/>
</dbReference>
<evidence type="ECO:0000256" key="2">
    <source>
        <dbReference type="ARBA" id="ARBA00023125"/>
    </source>
</evidence>
<dbReference type="PATRIC" id="fig|1339352.3.peg.103"/>
<dbReference type="SUPFAM" id="SSF46689">
    <property type="entry name" value="Homeodomain-like"/>
    <property type="match status" value="1"/>
</dbReference>
<dbReference type="PANTHER" id="PTHR43280">
    <property type="entry name" value="ARAC-FAMILY TRANSCRIPTIONAL REGULATOR"/>
    <property type="match status" value="1"/>
</dbReference>
<gene>
    <name evidence="5" type="ORF">M099_0105</name>
</gene>
<evidence type="ECO:0000256" key="1">
    <source>
        <dbReference type="ARBA" id="ARBA00023015"/>
    </source>
</evidence>
<keyword evidence="3" id="KW-0804">Transcription</keyword>
<evidence type="ECO:0000259" key="4">
    <source>
        <dbReference type="PROSITE" id="PS01124"/>
    </source>
</evidence>
<accession>A0A069SP68</accession>
<dbReference type="InterPro" id="IPR018060">
    <property type="entry name" value="HTH_AraC"/>
</dbReference>
<dbReference type="PANTHER" id="PTHR43280:SF29">
    <property type="entry name" value="ARAC-FAMILY TRANSCRIPTIONAL REGULATOR"/>
    <property type="match status" value="1"/>
</dbReference>
<dbReference type="AlphaFoldDB" id="A0A069SP68"/>
<proteinExistence type="predicted"/>
<keyword evidence="1" id="KW-0805">Transcription regulation</keyword>
<dbReference type="EMBL" id="JNHM01000002">
    <property type="protein sequence ID" value="KDS56871.1"/>
    <property type="molecule type" value="Genomic_DNA"/>
</dbReference>
<feature type="domain" description="HTH araC/xylS-type" evidence="4">
    <location>
        <begin position="62"/>
        <end position="150"/>
    </location>
</feature>
<organism evidence="5 6">
    <name type="scientific">Phocaeicola vulgatus str. 3975 RP4</name>
    <dbReference type="NCBI Taxonomy" id="1339352"/>
    <lineage>
        <taxon>Bacteria</taxon>
        <taxon>Pseudomonadati</taxon>
        <taxon>Bacteroidota</taxon>
        <taxon>Bacteroidia</taxon>
        <taxon>Bacteroidales</taxon>
        <taxon>Bacteroidaceae</taxon>
        <taxon>Phocaeicola</taxon>
    </lineage>
</organism>
<dbReference type="Proteomes" id="UP000027661">
    <property type="component" value="Unassembled WGS sequence"/>
</dbReference>
<keyword evidence="2" id="KW-0238">DNA-binding</keyword>
<comment type="caution">
    <text evidence="5">The sequence shown here is derived from an EMBL/GenBank/DDBJ whole genome shotgun (WGS) entry which is preliminary data.</text>
</comment>
<evidence type="ECO:0000313" key="5">
    <source>
        <dbReference type="EMBL" id="KDS56871.1"/>
    </source>
</evidence>
<protein>
    <submittedName>
        <fullName evidence="5">Bacterial regulatory helix-turn-helix s, AraC family protein</fullName>
    </submittedName>
</protein>
<dbReference type="PROSITE" id="PS01124">
    <property type="entry name" value="HTH_ARAC_FAMILY_2"/>
    <property type="match status" value="1"/>
</dbReference>
<dbReference type="GO" id="GO:0043565">
    <property type="term" value="F:sequence-specific DNA binding"/>
    <property type="evidence" value="ECO:0007669"/>
    <property type="project" value="InterPro"/>
</dbReference>
<sequence>MEYLFLRRKKTRYTSVRQKTLLYRAASRRWEKEFALRTDVRRIDALIYKGILYLMEVRQVFLDSSLSLKTLSAMLETNQTYLSNVVNRYFGCNLKELVNTYRVEYAKELLRSERCPIEEVPVRSGFGSKSPFYVAFGKVTGMTPRQYVAHERNPLKQEENN</sequence>
<evidence type="ECO:0000313" key="6">
    <source>
        <dbReference type="Proteomes" id="UP000027661"/>
    </source>
</evidence>
<dbReference type="Pfam" id="PF12833">
    <property type="entry name" value="HTH_18"/>
    <property type="match status" value="1"/>
</dbReference>
<reference evidence="5 6" key="1">
    <citation type="submission" date="2014-04" db="EMBL/GenBank/DDBJ databases">
        <authorList>
            <person name="Sears C."/>
            <person name="Carroll K."/>
            <person name="Sack B.R."/>
            <person name="Qadri F."/>
            <person name="Myers L.L."/>
            <person name="Chung G.-T."/>
            <person name="Escheverria P."/>
            <person name="Fraser C.M."/>
            <person name="Sadzewicz L."/>
            <person name="Shefchek K.A."/>
            <person name="Tallon L."/>
            <person name="Das S.P."/>
            <person name="Daugherty S."/>
            <person name="Mongodin E.F."/>
        </authorList>
    </citation>
    <scope>NUCLEOTIDE SEQUENCE [LARGE SCALE GENOMIC DNA]</scope>
    <source>
        <strain evidence="5 6">3975 RP4</strain>
    </source>
</reference>
<name>A0A069SP68_PHOVU</name>
<dbReference type="Gene3D" id="1.10.10.60">
    <property type="entry name" value="Homeodomain-like"/>
    <property type="match status" value="2"/>
</dbReference>
<dbReference type="GO" id="GO:0003700">
    <property type="term" value="F:DNA-binding transcription factor activity"/>
    <property type="evidence" value="ECO:0007669"/>
    <property type="project" value="InterPro"/>
</dbReference>
<dbReference type="SMART" id="SM00342">
    <property type="entry name" value="HTH_ARAC"/>
    <property type="match status" value="1"/>
</dbReference>
<evidence type="ECO:0000256" key="3">
    <source>
        <dbReference type="ARBA" id="ARBA00023163"/>
    </source>
</evidence>